<keyword evidence="6" id="KW-0408">Iron</keyword>
<dbReference type="GO" id="GO:0005506">
    <property type="term" value="F:iron ion binding"/>
    <property type="evidence" value="ECO:0007669"/>
    <property type="project" value="InterPro"/>
</dbReference>
<evidence type="ECO:0000313" key="8">
    <source>
        <dbReference type="EMBL" id="RZC32297.1"/>
    </source>
</evidence>
<evidence type="ECO:0000256" key="3">
    <source>
        <dbReference type="ARBA" id="ARBA00022617"/>
    </source>
</evidence>
<evidence type="ECO:0000256" key="1">
    <source>
        <dbReference type="ARBA" id="ARBA00001971"/>
    </source>
</evidence>
<organism evidence="8 9">
    <name type="scientific">Asbolus verrucosus</name>
    <name type="common">Desert ironclad beetle</name>
    <dbReference type="NCBI Taxonomy" id="1661398"/>
    <lineage>
        <taxon>Eukaryota</taxon>
        <taxon>Metazoa</taxon>
        <taxon>Ecdysozoa</taxon>
        <taxon>Arthropoda</taxon>
        <taxon>Hexapoda</taxon>
        <taxon>Insecta</taxon>
        <taxon>Pterygota</taxon>
        <taxon>Neoptera</taxon>
        <taxon>Endopterygota</taxon>
        <taxon>Coleoptera</taxon>
        <taxon>Polyphaga</taxon>
        <taxon>Cucujiformia</taxon>
        <taxon>Tenebrionidae</taxon>
        <taxon>Pimeliinae</taxon>
        <taxon>Asbolus</taxon>
    </lineage>
</organism>
<feature type="non-terminal residue" evidence="8">
    <location>
        <position position="1"/>
    </location>
</feature>
<dbReference type="AlphaFoldDB" id="A0A482VID9"/>
<dbReference type="EMBL" id="QDEB01098220">
    <property type="protein sequence ID" value="RZC32297.1"/>
    <property type="molecule type" value="Genomic_DNA"/>
</dbReference>
<evidence type="ECO:0000256" key="2">
    <source>
        <dbReference type="ARBA" id="ARBA00010617"/>
    </source>
</evidence>
<dbReference type="PANTHER" id="PTHR24279:SF120">
    <property type="entry name" value="CYTOCHROME P450"/>
    <property type="match status" value="1"/>
</dbReference>
<feature type="non-terminal residue" evidence="8">
    <location>
        <position position="374"/>
    </location>
</feature>
<keyword evidence="3" id="KW-0349">Heme</keyword>
<dbReference type="SUPFAM" id="SSF48264">
    <property type="entry name" value="Cytochrome P450"/>
    <property type="match status" value="1"/>
</dbReference>
<evidence type="ECO:0000313" key="9">
    <source>
        <dbReference type="Proteomes" id="UP000292052"/>
    </source>
</evidence>
<name>A0A482VID9_ASBVE</name>
<comment type="caution">
    <text evidence="8">The sequence shown here is derived from an EMBL/GenBank/DDBJ whole genome shotgun (WGS) entry which is preliminary data.</text>
</comment>
<dbReference type="OrthoDB" id="3945418at2759"/>
<dbReference type="InterPro" id="IPR050479">
    <property type="entry name" value="CYP11_CYP27_families"/>
</dbReference>
<evidence type="ECO:0000256" key="7">
    <source>
        <dbReference type="ARBA" id="ARBA00023033"/>
    </source>
</evidence>
<protein>
    <submittedName>
        <fullName evidence="8">Cytochrome P450 302a1, mitochondrial</fullName>
    </submittedName>
</protein>
<dbReference type="GO" id="GO:0016705">
    <property type="term" value="F:oxidoreductase activity, acting on paired donors, with incorporation or reduction of molecular oxygen"/>
    <property type="evidence" value="ECO:0007669"/>
    <property type="project" value="InterPro"/>
</dbReference>
<dbReference type="InterPro" id="IPR001128">
    <property type="entry name" value="Cyt_P450"/>
</dbReference>
<dbReference type="PANTHER" id="PTHR24279">
    <property type="entry name" value="CYTOCHROME P450"/>
    <property type="match status" value="1"/>
</dbReference>
<keyword evidence="9" id="KW-1185">Reference proteome</keyword>
<keyword evidence="5" id="KW-0560">Oxidoreductase</keyword>
<evidence type="ECO:0000256" key="4">
    <source>
        <dbReference type="ARBA" id="ARBA00022723"/>
    </source>
</evidence>
<dbReference type="Proteomes" id="UP000292052">
    <property type="component" value="Unassembled WGS sequence"/>
</dbReference>
<dbReference type="GO" id="GO:0020037">
    <property type="term" value="F:heme binding"/>
    <property type="evidence" value="ECO:0007669"/>
    <property type="project" value="InterPro"/>
</dbReference>
<proteinExistence type="inferred from homology"/>
<keyword evidence="7" id="KW-0503">Monooxygenase</keyword>
<accession>A0A482VID9</accession>
<sequence length="374" mass="42506">ASNNYRGKFLSTVVGQTVKSFEEIPGPLSLPLIGTLYLYLPLVGRYEFDRIHRNALKNYQLYGPIIREEIFPGEHIIWLGDPDDIAKMFRTEGVYPSRRSHLTLQKYRLDRPHIYNTGGLLPTNGQEWARIRKVFQKGLSGPNEALSFIKGSDEVIDEWLNTRLEQIHKQSNIDYLPELSRLHCFNEDELHPNSKSSKLLESAFVSNSSILKTDNGAQLWRKFETPSFRKLRKAQEFMESVAIDLVALKMSTFKEKSQGPPTLLERYIASTSLDFKDMIGMACDFLLAGVDTTTYSSSFLLYHLAVNPSTQEALYQESLRLLPNPSDPVTVDVYKQAEYTKCAIKESLRLRPIAIGVGRLLTTDVVFSGYKVPA</sequence>
<evidence type="ECO:0000256" key="5">
    <source>
        <dbReference type="ARBA" id="ARBA00023002"/>
    </source>
</evidence>
<evidence type="ECO:0000256" key="6">
    <source>
        <dbReference type="ARBA" id="ARBA00023004"/>
    </source>
</evidence>
<keyword evidence="4" id="KW-0479">Metal-binding</keyword>
<comment type="cofactor">
    <cofactor evidence="1">
        <name>heme</name>
        <dbReference type="ChEBI" id="CHEBI:30413"/>
    </cofactor>
</comment>
<dbReference type="GO" id="GO:0004497">
    <property type="term" value="F:monooxygenase activity"/>
    <property type="evidence" value="ECO:0007669"/>
    <property type="project" value="UniProtKB-KW"/>
</dbReference>
<dbReference type="Pfam" id="PF00067">
    <property type="entry name" value="p450"/>
    <property type="match status" value="1"/>
</dbReference>
<comment type="similarity">
    <text evidence="2">Belongs to the cytochrome P450 family.</text>
</comment>
<reference evidence="8 9" key="1">
    <citation type="submission" date="2017-03" db="EMBL/GenBank/DDBJ databases">
        <title>Genome of the blue death feigning beetle - Asbolus verrucosus.</title>
        <authorList>
            <person name="Rider S.D."/>
        </authorList>
    </citation>
    <scope>NUCLEOTIDE SEQUENCE [LARGE SCALE GENOMIC DNA]</scope>
    <source>
        <strain evidence="8">Butters</strain>
        <tissue evidence="8">Head and leg muscle</tissue>
    </source>
</reference>
<dbReference type="InterPro" id="IPR036396">
    <property type="entry name" value="Cyt_P450_sf"/>
</dbReference>
<dbReference type="Gene3D" id="1.10.630.10">
    <property type="entry name" value="Cytochrome P450"/>
    <property type="match status" value="1"/>
</dbReference>
<dbReference type="STRING" id="1661398.A0A482VID9"/>
<gene>
    <name evidence="8" type="ORF">BDFB_009759</name>
</gene>